<dbReference type="Proteomes" id="UP001595457">
    <property type="component" value="Unassembled WGS sequence"/>
</dbReference>
<dbReference type="SMART" id="SM00822">
    <property type="entry name" value="PKS_KR"/>
    <property type="match status" value="1"/>
</dbReference>
<dbReference type="SUPFAM" id="SSF51735">
    <property type="entry name" value="NAD(P)-binding Rossmann-fold domains"/>
    <property type="match status" value="1"/>
</dbReference>
<comment type="similarity">
    <text evidence="1 3">Belongs to the short-chain dehydrogenases/reductases (SDR) family.</text>
</comment>
<feature type="domain" description="Ketoreductase" evidence="5">
    <location>
        <begin position="8"/>
        <end position="192"/>
    </location>
</feature>
<dbReference type="PRINTS" id="PR00081">
    <property type="entry name" value="GDHRDH"/>
</dbReference>
<dbReference type="PROSITE" id="PS00061">
    <property type="entry name" value="ADH_SHORT"/>
    <property type="match status" value="1"/>
</dbReference>
<sequence>MRPSIAESVVVVTGASSGIGRATAHAFAEQGARLLLAARRSEMLEEVAAECRDLGATALAVPTDVTREEEVEHLAHLAVERFGHLDVWFNNAGVGVFGRLEEIPTEVWRRVIETNVFGYLYGARAAIRQFRAQGHGVLINNASIVGRLAKPDSTAYATSKFAVRGFSESLRQELLNQPDIRVCTLLPAVIDTPFFEHAGNFSHQRVRAAPPVYAPEKVARTVLGLVRRPRAEVIVGGAGHLGSLLKRLAPSLMTRLNARTLHRGFLAEEPSEPTPGTLFEPMRDGHTVYGGWRRGLNRGGVPSLLALALIGIPLGLLAWRRYGAGRRR</sequence>
<protein>
    <submittedName>
        <fullName evidence="6">SDR family oxidoreductase</fullName>
    </submittedName>
</protein>
<dbReference type="InterPro" id="IPR002347">
    <property type="entry name" value="SDR_fam"/>
</dbReference>
<name>A0ABV7AVP8_9GAMM</name>
<keyword evidence="4" id="KW-0812">Transmembrane</keyword>
<keyword evidence="2" id="KW-0560">Oxidoreductase</keyword>
<evidence type="ECO:0000256" key="2">
    <source>
        <dbReference type="ARBA" id="ARBA00023002"/>
    </source>
</evidence>
<dbReference type="InterPro" id="IPR020904">
    <property type="entry name" value="Sc_DH/Rdtase_CS"/>
</dbReference>
<evidence type="ECO:0000313" key="7">
    <source>
        <dbReference type="Proteomes" id="UP001595457"/>
    </source>
</evidence>
<dbReference type="Pfam" id="PF00106">
    <property type="entry name" value="adh_short"/>
    <property type="match status" value="1"/>
</dbReference>
<dbReference type="RefSeq" id="WP_377814990.1">
    <property type="nucleotide sequence ID" value="NZ_JBHRSJ010000029.1"/>
</dbReference>
<dbReference type="PRINTS" id="PR00080">
    <property type="entry name" value="SDRFAMILY"/>
</dbReference>
<evidence type="ECO:0000256" key="4">
    <source>
        <dbReference type="SAM" id="Phobius"/>
    </source>
</evidence>
<comment type="caution">
    <text evidence="6">The sequence shown here is derived from an EMBL/GenBank/DDBJ whole genome shotgun (WGS) entry which is preliminary data.</text>
</comment>
<dbReference type="InterPro" id="IPR057326">
    <property type="entry name" value="KR_dom"/>
</dbReference>
<keyword evidence="7" id="KW-1185">Reference proteome</keyword>
<dbReference type="NCBIfam" id="NF004792">
    <property type="entry name" value="PRK06139.1"/>
    <property type="match status" value="1"/>
</dbReference>
<feature type="transmembrane region" description="Helical" evidence="4">
    <location>
        <begin position="301"/>
        <end position="319"/>
    </location>
</feature>
<accession>A0ABV7AVP8</accession>
<evidence type="ECO:0000259" key="5">
    <source>
        <dbReference type="SMART" id="SM00822"/>
    </source>
</evidence>
<dbReference type="PANTHER" id="PTHR44196">
    <property type="entry name" value="DEHYDROGENASE/REDUCTASE SDR FAMILY MEMBER 7B"/>
    <property type="match status" value="1"/>
</dbReference>
<organism evidence="6 7">
    <name type="scientific">Azotobacter bryophylli</name>
    <dbReference type="NCBI Taxonomy" id="1986537"/>
    <lineage>
        <taxon>Bacteria</taxon>
        <taxon>Pseudomonadati</taxon>
        <taxon>Pseudomonadota</taxon>
        <taxon>Gammaproteobacteria</taxon>
        <taxon>Pseudomonadales</taxon>
        <taxon>Pseudomonadaceae</taxon>
        <taxon>Azotobacter</taxon>
    </lineage>
</organism>
<keyword evidence="4" id="KW-1133">Transmembrane helix</keyword>
<dbReference type="InterPro" id="IPR036291">
    <property type="entry name" value="NAD(P)-bd_dom_sf"/>
</dbReference>
<reference evidence="7" key="1">
    <citation type="journal article" date="2019" name="Int. J. Syst. Evol. Microbiol.">
        <title>The Global Catalogue of Microorganisms (GCM) 10K type strain sequencing project: providing services to taxonomists for standard genome sequencing and annotation.</title>
        <authorList>
            <consortium name="The Broad Institute Genomics Platform"/>
            <consortium name="The Broad Institute Genome Sequencing Center for Infectious Disease"/>
            <person name="Wu L."/>
            <person name="Ma J."/>
        </authorList>
    </citation>
    <scope>NUCLEOTIDE SEQUENCE [LARGE SCALE GENOMIC DNA]</scope>
    <source>
        <strain evidence="7">KCTC 62195</strain>
    </source>
</reference>
<proteinExistence type="inferred from homology"/>
<evidence type="ECO:0000313" key="6">
    <source>
        <dbReference type="EMBL" id="MFC2973306.1"/>
    </source>
</evidence>
<dbReference type="Gene3D" id="3.40.50.720">
    <property type="entry name" value="NAD(P)-binding Rossmann-like Domain"/>
    <property type="match status" value="1"/>
</dbReference>
<dbReference type="PANTHER" id="PTHR44196:SF1">
    <property type="entry name" value="DEHYDROGENASE_REDUCTASE SDR FAMILY MEMBER 7B"/>
    <property type="match status" value="1"/>
</dbReference>
<dbReference type="EMBL" id="JBHRSJ010000029">
    <property type="protein sequence ID" value="MFC2973306.1"/>
    <property type="molecule type" value="Genomic_DNA"/>
</dbReference>
<evidence type="ECO:0000256" key="1">
    <source>
        <dbReference type="ARBA" id="ARBA00006484"/>
    </source>
</evidence>
<keyword evidence="4" id="KW-0472">Membrane</keyword>
<gene>
    <name evidence="6" type="ORF">ACFOJE_13940</name>
</gene>
<evidence type="ECO:0000256" key="3">
    <source>
        <dbReference type="RuleBase" id="RU000363"/>
    </source>
</evidence>
<dbReference type="NCBIfam" id="NF005495">
    <property type="entry name" value="PRK07109.1"/>
    <property type="match status" value="1"/>
</dbReference>